<gene>
    <name evidence="5" type="primary">CHR14-2</name>
    <name evidence="5" type="ORF">SELMODRAFT_233770</name>
</gene>
<dbReference type="CDD" id="cd00085">
    <property type="entry name" value="HNHc"/>
    <property type="match status" value="1"/>
</dbReference>
<dbReference type="CDD" id="cd18793">
    <property type="entry name" value="SF2_C_SNF"/>
    <property type="match status" value="1"/>
</dbReference>
<dbReference type="SUPFAM" id="SSF52540">
    <property type="entry name" value="P-loop containing nucleoside triphosphate hydrolases"/>
    <property type="match status" value="2"/>
</dbReference>
<feature type="compositionally biased region" description="Basic and acidic residues" evidence="2">
    <location>
        <begin position="1"/>
        <end position="13"/>
    </location>
</feature>
<dbReference type="PROSITE" id="PS51192">
    <property type="entry name" value="HELICASE_ATP_BIND_1"/>
    <property type="match status" value="1"/>
</dbReference>
<evidence type="ECO:0000313" key="5">
    <source>
        <dbReference type="EMBL" id="EFJ17354.1"/>
    </source>
</evidence>
<feature type="domain" description="Helicase C-terminal" evidence="4">
    <location>
        <begin position="408"/>
        <end position="560"/>
    </location>
</feature>
<feature type="region of interest" description="Disordered" evidence="2">
    <location>
        <begin position="1"/>
        <end position="29"/>
    </location>
</feature>
<dbReference type="InterPro" id="IPR049730">
    <property type="entry name" value="SNF2/RAD54-like_C"/>
</dbReference>
<evidence type="ECO:0000256" key="2">
    <source>
        <dbReference type="SAM" id="MobiDB-lite"/>
    </source>
</evidence>
<dbReference type="InterPro" id="IPR014001">
    <property type="entry name" value="Helicase_ATP-bd"/>
</dbReference>
<dbReference type="GO" id="GO:0006281">
    <property type="term" value="P:DNA repair"/>
    <property type="evidence" value="ECO:0000318"/>
    <property type="project" value="GO_Central"/>
</dbReference>
<dbReference type="Gene3D" id="1.10.30.50">
    <property type="match status" value="1"/>
</dbReference>
<dbReference type="GO" id="GO:0005524">
    <property type="term" value="F:ATP binding"/>
    <property type="evidence" value="ECO:0007669"/>
    <property type="project" value="InterPro"/>
</dbReference>
<dbReference type="OMA" id="AHHIELI"/>
<proteinExistence type="predicted"/>
<dbReference type="InterPro" id="IPR027417">
    <property type="entry name" value="P-loop_NTPase"/>
</dbReference>
<dbReference type="GO" id="GO:0008270">
    <property type="term" value="F:zinc ion binding"/>
    <property type="evidence" value="ECO:0007669"/>
    <property type="project" value="InterPro"/>
</dbReference>
<protein>
    <submittedName>
        <fullName evidence="5">Uncharacterized protein CHR14-2</fullName>
    </submittedName>
</protein>
<dbReference type="Pfam" id="PF00271">
    <property type="entry name" value="Helicase_C"/>
    <property type="match status" value="1"/>
</dbReference>
<organism evidence="6">
    <name type="scientific">Selaginella moellendorffii</name>
    <name type="common">Spikemoss</name>
    <dbReference type="NCBI Taxonomy" id="88036"/>
    <lineage>
        <taxon>Eukaryota</taxon>
        <taxon>Viridiplantae</taxon>
        <taxon>Streptophyta</taxon>
        <taxon>Embryophyta</taxon>
        <taxon>Tracheophyta</taxon>
        <taxon>Lycopodiopsida</taxon>
        <taxon>Selaginellales</taxon>
        <taxon>Selaginellaceae</taxon>
        <taxon>Selaginella</taxon>
    </lineage>
</organism>
<dbReference type="GO" id="GO:0031297">
    <property type="term" value="P:replication fork processing"/>
    <property type="evidence" value="ECO:0000318"/>
    <property type="project" value="GO_Central"/>
</dbReference>
<sequence length="981" mass="111406">MEISEEQRRRMEANRAAALARRQRSSQNAEALANSGEKCDKAHLVPPLCWKSCDYNRCPVYRLRDYEVVTDVLQRLPGVKLEHIPLSTRNSLRSCSHQLRNADQWLPFHPRHAPDSVVDKLLLGLPWKLKQYLLPFQWDGIRYGLRRGGRVLIADEMGLGKTLQAIAIAACYLNDGPLLVVCPASLRLVWAEELERWLPFLSPSDVHLVFGREDDLKDLKTPKVVVISYNMLRRLRESILRCSWETVIVDESHNIRCSKRPTDSEETTALMEVARAAPRAVFLSGTPSLSRPFDIFNQVNALCIILRETTAAQSHHYFQDYQRGVRLEELNILLREIVMIRRLKDQILTQLPPKRRQIIRLRLSSGDMLEAKASIDADGDERQLNTQEIGIAKLKGVTDWLSNNPFSAVKEEMQKLIIFCHHHKVMNSLQEFIVSKEIEFIRIDGHTDAKDRQKATEIFRQKDEVKVAIVGVTAGGVGLDLSAARNVVFVELPKTASELVQAEDRAHRRGQKSAVNIYIFCAKETSDECHWQSLSKSLERVTTMTNGSEDAIPGLEVETLMDQTESGDTKACSLLRRCQNSLPPDEVPEGRRVVSETAQQNASNESWNFDAHLLMFEVHNRYHVVIEMSPAFFQVSSNTGRVHLYKKSLEEPPVVTALSENFKPEDLEKLEQIPSTERNLLLPTCLLENTSLVDASMAFIREWKTLRPVHRKRLYGRPLQLPLSRALSRLTGAQGGLVKGGSKRRRRPIGELACPLPDGASWRDIYLSGNMSSRPILQAWTADDNPLCKLCHRPCTRQDSREPTTLEDLFCKSDCFEEYMTKTSSHFMREKLFRLERGVCVTCNLDCHALVECIRNLDVNLRSAYILKKAPAFGTHETLLQNLVEDPIEGNAWHADHIVPVFAGGGECDLENMRTLCVVCHAQVTSEQCRKRHASFRKAQRALQFTRYGFLRKGDHQSKTDDDKELLGIEVAGSAYSKQTG</sequence>
<dbReference type="Pfam" id="PF01844">
    <property type="entry name" value="HNH"/>
    <property type="match status" value="1"/>
</dbReference>
<name>D8SE21_SELML</name>
<dbReference type="InterPro" id="IPR038718">
    <property type="entry name" value="SNF2-like_sf"/>
</dbReference>
<feature type="domain" description="Helicase ATP-binding" evidence="3">
    <location>
        <begin position="142"/>
        <end position="305"/>
    </location>
</feature>
<dbReference type="GO" id="GO:0003676">
    <property type="term" value="F:nucleic acid binding"/>
    <property type="evidence" value="ECO:0007669"/>
    <property type="project" value="InterPro"/>
</dbReference>
<evidence type="ECO:0000256" key="1">
    <source>
        <dbReference type="ARBA" id="ARBA00022801"/>
    </source>
</evidence>
<dbReference type="STRING" id="88036.D8SE21"/>
<dbReference type="PROSITE" id="PS51194">
    <property type="entry name" value="HELICASE_CTER"/>
    <property type="match status" value="1"/>
</dbReference>
<evidence type="ECO:0000313" key="6">
    <source>
        <dbReference type="Proteomes" id="UP000001514"/>
    </source>
</evidence>
<dbReference type="Proteomes" id="UP000001514">
    <property type="component" value="Unassembled WGS sequence"/>
</dbReference>
<dbReference type="SMART" id="SM00487">
    <property type="entry name" value="DEXDc"/>
    <property type="match status" value="1"/>
</dbReference>
<dbReference type="InterPro" id="IPR001650">
    <property type="entry name" value="Helicase_C-like"/>
</dbReference>
<feature type="compositionally biased region" description="Low complexity" evidence="2">
    <location>
        <begin position="14"/>
        <end position="29"/>
    </location>
</feature>
<evidence type="ECO:0000259" key="4">
    <source>
        <dbReference type="PROSITE" id="PS51194"/>
    </source>
</evidence>
<dbReference type="SMART" id="SM00490">
    <property type="entry name" value="HELICc"/>
    <property type="match status" value="1"/>
</dbReference>
<dbReference type="eggNOG" id="KOG1000">
    <property type="taxonomic scope" value="Eukaryota"/>
</dbReference>
<dbReference type="Gene3D" id="3.40.50.10810">
    <property type="entry name" value="Tandem AAA-ATPase domain"/>
    <property type="match status" value="1"/>
</dbReference>
<dbReference type="GO" id="GO:0043596">
    <property type="term" value="C:nuclear replication fork"/>
    <property type="evidence" value="ECO:0000318"/>
    <property type="project" value="GO_Central"/>
</dbReference>
<dbReference type="InParanoid" id="D8SE21"/>
<keyword evidence="6" id="KW-1185">Reference proteome</keyword>
<dbReference type="PANTHER" id="PTHR45766">
    <property type="entry name" value="DNA ANNEALING HELICASE AND ENDONUCLEASE ZRANB3 FAMILY MEMBER"/>
    <property type="match status" value="1"/>
</dbReference>
<dbReference type="Pfam" id="PF00176">
    <property type="entry name" value="SNF2-rel_dom"/>
    <property type="match status" value="1"/>
</dbReference>
<dbReference type="InterPro" id="IPR000330">
    <property type="entry name" value="SNF2_N"/>
</dbReference>
<dbReference type="Gene3D" id="3.40.50.300">
    <property type="entry name" value="P-loop containing nucleotide triphosphate hydrolases"/>
    <property type="match status" value="1"/>
</dbReference>
<evidence type="ECO:0000259" key="3">
    <source>
        <dbReference type="PROSITE" id="PS51192"/>
    </source>
</evidence>
<dbReference type="KEGG" id="smo:SELMODRAFT_233770"/>
<dbReference type="InterPro" id="IPR003615">
    <property type="entry name" value="HNH_nuc"/>
</dbReference>
<keyword evidence="1" id="KW-0378">Hydrolase</keyword>
<dbReference type="PANTHER" id="PTHR45766:SF5">
    <property type="entry name" value="SNF2 DOMAIN-CONTAINING PROTEIN _ HELICASE DOMAIN-CONTAINING PROTEIN _ HNH ENDONUCLEASE DOMAIN-CONTAINING PROTEIN"/>
    <property type="match status" value="1"/>
</dbReference>
<dbReference type="Gramene" id="EFJ17354">
    <property type="protein sequence ID" value="EFJ17354"/>
    <property type="gene ID" value="SELMODRAFT_233770"/>
</dbReference>
<accession>D8SE21</accession>
<dbReference type="EMBL" id="GL377614">
    <property type="protein sequence ID" value="EFJ17354.1"/>
    <property type="molecule type" value="Genomic_DNA"/>
</dbReference>
<dbReference type="GO" id="GO:0016787">
    <property type="term" value="F:hydrolase activity"/>
    <property type="evidence" value="ECO:0007669"/>
    <property type="project" value="UniProtKB-KW"/>
</dbReference>
<dbReference type="GO" id="GO:0004520">
    <property type="term" value="F:DNA endonuclease activity"/>
    <property type="evidence" value="ECO:0000318"/>
    <property type="project" value="GO_Central"/>
</dbReference>
<dbReference type="HOGENOM" id="CLU_004251_1_0_1"/>
<dbReference type="FunCoup" id="D8SE21">
    <property type="interactions" value="1544"/>
</dbReference>
<dbReference type="AlphaFoldDB" id="D8SE21"/>
<dbReference type="InterPro" id="IPR002711">
    <property type="entry name" value="HNH"/>
</dbReference>
<reference evidence="5 6" key="1">
    <citation type="journal article" date="2011" name="Science">
        <title>The Selaginella genome identifies genetic changes associated with the evolution of vascular plants.</title>
        <authorList>
            <person name="Banks J.A."/>
            <person name="Nishiyama T."/>
            <person name="Hasebe M."/>
            <person name="Bowman J.L."/>
            <person name="Gribskov M."/>
            <person name="dePamphilis C."/>
            <person name="Albert V.A."/>
            <person name="Aono N."/>
            <person name="Aoyama T."/>
            <person name="Ambrose B.A."/>
            <person name="Ashton N.W."/>
            <person name="Axtell M.J."/>
            <person name="Barker E."/>
            <person name="Barker M.S."/>
            <person name="Bennetzen J.L."/>
            <person name="Bonawitz N.D."/>
            <person name="Chapple C."/>
            <person name="Cheng C."/>
            <person name="Correa L.G."/>
            <person name="Dacre M."/>
            <person name="DeBarry J."/>
            <person name="Dreyer I."/>
            <person name="Elias M."/>
            <person name="Engstrom E.M."/>
            <person name="Estelle M."/>
            <person name="Feng L."/>
            <person name="Finet C."/>
            <person name="Floyd S.K."/>
            <person name="Frommer W.B."/>
            <person name="Fujita T."/>
            <person name="Gramzow L."/>
            <person name="Gutensohn M."/>
            <person name="Harholt J."/>
            <person name="Hattori M."/>
            <person name="Heyl A."/>
            <person name="Hirai T."/>
            <person name="Hiwatashi Y."/>
            <person name="Ishikawa M."/>
            <person name="Iwata M."/>
            <person name="Karol K.G."/>
            <person name="Koehler B."/>
            <person name="Kolukisaoglu U."/>
            <person name="Kubo M."/>
            <person name="Kurata T."/>
            <person name="Lalonde S."/>
            <person name="Li K."/>
            <person name="Li Y."/>
            <person name="Litt A."/>
            <person name="Lyons E."/>
            <person name="Manning G."/>
            <person name="Maruyama T."/>
            <person name="Michael T.P."/>
            <person name="Mikami K."/>
            <person name="Miyazaki S."/>
            <person name="Morinaga S."/>
            <person name="Murata T."/>
            <person name="Mueller-Roeber B."/>
            <person name="Nelson D.R."/>
            <person name="Obara M."/>
            <person name="Oguri Y."/>
            <person name="Olmstead R.G."/>
            <person name="Onodera N."/>
            <person name="Petersen B.L."/>
            <person name="Pils B."/>
            <person name="Prigge M."/>
            <person name="Rensing S.A."/>
            <person name="Riano-Pachon D.M."/>
            <person name="Roberts A.W."/>
            <person name="Sato Y."/>
            <person name="Scheller H.V."/>
            <person name="Schulz B."/>
            <person name="Schulz C."/>
            <person name="Shakirov E.V."/>
            <person name="Shibagaki N."/>
            <person name="Shinohara N."/>
            <person name="Shippen D.E."/>
            <person name="Soerensen I."/>
            <person name="Sotooka R."/>
            <person name="Sugimoto N."/>
            <person name="Sugita M."/>
            <person name="Sumikawa N."/>
            <person name="Tanurdzic M."/>
            <person name="Theissen G."/>
            <person name="Ulvskov P."/>
            <person name="Wakazuki S."/>
            <person name="Weng J.K."/>
            <person name="Willats W.W."/>
            <person name="Wipf D."/>
            <person name="Wolf P.G."/>
            <person name="Yang L."/>
            <person name="Zimmer A.D."/>
            <person name="Zhu Q."/>
            <person name="Mitros T."/>
            <person name="Hellsten U."/>
            <person name="Loque D."/>
            <person name="Otillar R."/>
            <person name="Salamov A."/>
            <person name="Schmutz J."/>
            <person name="Shapiro H."/>
            <person name="Lindquist E."/>
            <person name="Lucas S."/>
            <person name="Rokhsar D."/>
            <person name="Grigoriev I.V."/>
        </authorList>
    </citation>
    <scope>NUCLEOTIDE SEQUENCE [LARGE SCALE GENOMIC DNA]</scope>
</reference>